<organism evidence="1">
    <name type="scientific">marine sediment metagenome</name>
    <dbReference type="NCBI Taxonomy" id="412755"/>
    <lineage>
        <taxon>unclassified sequences</taxon>
        <taxon>metagenomes</taxon>
        <taxon>ecological metagenomes</taxon>
    </lineage>
</organism>
<sequence length="96" mass="11251">MTQITKINYNILEDENTKISIKEIIKMLGGLCKVCDGLVIKFARSDRGLSAYVCERYDQGANKKADTTHYWDSMMYRHTDGDLMFFLRKYKIIIEE</sequence>
<dbReference type="EMBL" id="LAZR01000084">
    <property type="protein sequence ID" value="KKN93742.1"/>
    <property type="molecule type" value="Genomic_DNA"/>
</dbReference>
<gene>
    <name evidence="1" type="ORF">LCGC14_0195750</name>
</gene>
<reference evidence="1" key="1">
    <citation type="journal article" date="2015" name="Nature">
        <title>Complex archaea that bridge the gap between prokaryotes and eukaryotes.</title>
        <authorList>
            <person name="Spang A."/>
            <person name="Saw J.H."/>
            <person name="Jorgensen S.L."/>
            <person name="Zaremba-Niedzwiedzka K."/>
            <person name="Martijn J."/>
            <person name="Lind A.E."/>
            <person name="van Eijk R."/>
            <person name="Schleper C."/>
            <person name="Guy L."/>
            <person name="Ettema T.J."/>
        </authorList>
    </citation>
    <scope>NUCLEOTIDE SEQUENCE</scope>
</reference>
<dbReference type="AlphaFoldDB" id="A0A0F9V1Z4"/>
<accession>A0A0F9V1Z4</accession>
<name>A0A0F9V1Z4_9ZZZZ</name>
<protein>
    <submittedName>
        <fullName evidence="1">Uncharacterized protein</fullName>
    </submittedName>
</protein>
<evidence type="ECO:0000313" key="1">
    <source>
        <dbReference type="EMBL" id="KKN93742.1"/>
    </source>
</evidence>
<comment type="caution">
    <text evidence="1">The sequence shown here is derived from an EMBL/GenBank/DDBJ whole genome shotgun (WGS) entry which is preliminary data.</text>
</comment>
<proteinExistence type="predicted"/>